<dbReference type="EMBL" id="QNRQ01000001">
    <property type="protein sequence ID" value="RBP43106.1"/>
    <property type="molecule type" value="Genomic_DNA"/>
</dbReference>
<evidence type="ECO:0000256" key="6">
    <source>
        <dbReference type="ARBA" id="ARBA00022833"/>
    </source>
</evidence>
<dbReference type="Gene3D" id="3.40.140.10">
    <property type="entry name" value="Cytidine Deaminase, domain 2"/>
    <property type="match status" value="1"/>
</dbReference>
<evidence type="ECO:0000256" key="2">
    <source>
        <dbReference type="ARBA" id="ARBA00011738"/>
    </source>
</evidence>
<proteinExistence type="inferred from homology"/>
<feature type="domain" description="CMP/dCMP-type deaminase" evidence="9">
    <location>
        <begin position="29"/>
        <end position="149"/>
    </location>
</feature>
<dbReference type="GO" id="GO:0008270">
    <property type="term" value="F:zinc ion binding"/>
    <property type="evidence" value="ECO:0007669"/>
    <property type="project" value="UniProtKB-UniRule"/>
</dbReference>
<name>A0A366HKZ6_9BURK</name>
<comment type="cofactor">
    <cofactor evidence="8">
        <name>Zn(2+)</name>
        <dbReference type="ChEBI" id="CHEBI:29105"/>
    </cofactor>
    <text evidence="8">Binds 1 zinc ion per subunit.</text>
</comment>
<gene>
    <name evidence="8" type="primary">tadA</name>
    <name evidence="10" type="ORF">DFR37_101231</name>
</gene>
<dbReference type="NCBIfam" id="NF008113">
    <property type="entry name" value="PRK10860.1"/>
    <property type="match status" value="1"/>
</dbReference>
<evidence type="ECO:0000256" key="5">
    <source>
        <dbReference type="ARBA" id="ARBA00022801"/>
    </source>
</evidence>
<dbReference type="GO" id="GO:0002100">
    <property type="term" value="P:tRNA wobble adenosine to inosine editing"/>
    <property type="evidence" value="ECO:0007669"/>
    <property type="project" value="UniProtKB-UniRule"/>
</dbReference>
<comment type="catalytic activity">
    <reaction evidence="7 8">
        <text>adenosine(34) in tRNA + H2O + H(+) = inosine(34) in tRNA + NH4(+)</text>
        <dbReference type="Rhea" id="RHEA:43168"/>
        <dbReference type="Rhea" id="RHEA-COMP:10373"/>
        <dbReference type="Rhea" id="RHEA-COMP:10374"/>
        <dbReference type="ChEBI" id="CHEBI:15377"/>
        <dbReference type="ChEBI" id="CHEBI:15378"/>
        <dbReference type="ChEBI" id="CHEBI:28938"/>
        <dbReference type="ChEBI" id="CHEBI:74411"/>
        <dbReference type="ChEBI" id="CHEBI:82852"/>
        <dbReference type="EC" id="3.5.4.33"/>
    </reaction>
</comment>
<dbReference type="AlphaFoldDB" id="A0A366HKZ6"/>
<dbReference type="HAMAP" id="MF_00972">
    <property type="entry name" value="tRNA_aden_deaminase"/>
    <property type="match status" value="1"/>
</dbReference>
<evidence type="ECO:0000256" key="4">
    <source>
        <dbReference type="ARBA" id="ARBA00022723"/>
    </source>
</evidence>
<keyword evidence="6 8" id="KW-0862">Zinc</keyword>
<feature type="binding site" evidence="8">
    <location>
        <position position="81"/>
    </location>
    <ligand>
        <name>Zn(2+)</name>
        <dbReference type="ChEBI" id="CHEBI:29105"/>
        <note>catalytic</note>
    </ligand>
</feature>
<evidence type="ECO:0000256" key="8">
    <source>
        <dbReference type="HAMAP-Rule" id="MF_00972"/>
    </source>
</evidence>
<dbReference type="PROSITE" id="PS51747">
    <property type="entry name" value="CYT_DCMP_DEAMINASES_2"/>
    <property type="match status" value="1"/>
</dbReference>
<evidence type="ECO:0000313" key="10">
    <source>
        <dbReference type="EMBL" id="RBP43106.1"/>
    </source>
</evidence>
<feature type="binding site" evidence="8">
    <location>
        <position position="114"/>
    </location>
    <ligand>
        <name>Zn(2+)</name>
        <dbReference type="ChEBI" id="CHEBI:29105"/>
        <note>catalytic</note>
    </ligand>
</feature>
<dbReference type="InterPro" id="IPR002125">
    <property type="entry name" value="CMP_dCMP_dom"/>
</dbReference>
<comment type="similarity">
    <text evidence="1">Belongs to the cytidine and deoxycytidylate deaminase family. ADAT2 subfamily.</text>
</comment>
<dbReference type="SUPFAM" id="SSF53927">
    <property type="entry name" value="Cytidine deaminase-like"/>
    <property type="match status" value="1"/>
</dbReference>
<keyword evidence="11" id="KW-1185">Reference proteome</keyword>
<reference evidence="10 11" key="1">
    <citation type="submission" date="2018-06" db="EMBL/GenBank/DDBJ databases">
        <title>Genomic Encyclopedia of Type Strains, Phase IV (KMG-IV): sequencing the most valuable type-strain genomes for metagenomic binning, comparative biology and taxonomic classification.</title>
        <authorList>
            <person name="Goeker M."/>
        </authorList>
    </citation>
    <scope>NUCLEOTIDE SEQUENCE [LARGE SCALE GENOMIC DNA]</scope>
    <source>
        <strain evidence="10 11">DSM 25520</strain>
    </source>
</reference>
<dbReference type="PROSITE" id="PS00903">
    <property type="entry name" value="CYT_DCMP_DEAMINASES_1"/>
    <property type="match status" value="1"/>
</dbReference>
<dbReference type="CDD" id="cd01285">
    <property type="entry name" value="nucleoside_deaminase"/>
    <property type="match status" value="1"/>
</dbReference>
<dbReference type="PANTHER" id="PTHR11079">
    <property type="entry name" value="CYTOSINE DEAMINASE FAMILY MEMBER"/>
    <property type="match status" value="1"/>
</dbReference>
<dbReference type="EC" id="3.5.4.33" evidence="8"/>
<evidence type="ECO:0000313" key="11">
    <source>
        <dbReference type="Proteomes" id="UP000253628"/>
    </source>
</evidence>
<dbReference type="PANTHER" id="PTHR11079:SF202">
    <property type="entry name" value="TRNA-SPECIFIC ADENOSINE DEAMINASE"/>
    <property type="match status" value="1"/>
</dbReference>
<dbReference type="InterPro" id="IPR028883">
    <property type="entry name" value="tRNA_aden_deaminase"/>
</dbReference>
<evidence type="ECO:0000256" key="7">
    <source>
        <dbReference type="ARBA" id="ARBA00048045"/>
    </source>
</evidence>
<keyword evidence="3 8" id="KW-0819">tRNA processing</keyword>
<comment type="function">
    <text evidence="8">Catalyzes the deamination of adenosine to inosine at the wobble position 34 of tRNA(Arg2).</text>
</comment>
<evidence type="ECO:0000256" key="1">
    <source>
        <dbReference type="ARBA" id="ARBA00010669"/>
    </source>
</evidence>
<keyword evidence="4 8" id="KW-0479">Metal-binding</keyword>
<organism evidence="10 11">
    <name type="scientific">Eoetvoesiella caeni</name>
    <dbReference type="NCBI Taxonomy" id="645616"/>
    <lineage>
        <taxon>Bacteria</taxon>
        <taxon>Pseudomonadati</taxon>
        <taxon>Pseudomonadota</taxon>
        <taxon>Betaproteobacteria</taxon>
        <taxon>Burkholderiales</taxon>
        <taxon>Alcaligenaceae</taxon>
        <taxon>Eoetvoesiella</taxon>
    </lineage>
</organism>
<keyword evidence="5 8" id="KW-0378">Hydrolase</keyword>
<accession>A0A366HKZ6</accession>
<comment type="caution">
    <text evidence="10">The sequence shown here is derived from an EMBL/GenBank/DDBJ whole genome shotgun (WGS) entry which is preliminary data.</text>
</comment>
<dbReference type="GO" id="GO:0052717">
    <property type="term" value="F:tRNA-specific adenosine-34 deaminase activity"/>
    <property type="evidence" value="ECO:0007669"/>
    <property type="project" value="UniProtKB-UniRule"/>
</dbReference>
<evidence type="ECO:0000256" key="3">
    <source>
        <dbReference type="ARBA" id="ARBA00022694"/>
    </source>
</evidence>
<dbReference type="Pfam" id="PF00383">
    <property type="entry name" value="dCMP_cyt_deam_1"/>
    <property type="match status" value="1"/>
</dbReference>
<feature type="active site" description="Proton donor" evidence="8">
    <location>
        <position position="83"/>
    </location>
</feature>
<feature type="binding site" evidence="8">
    <location>
        <position position="111"/>
    </location>
    <ligand>
        <name>Zn(2+)</name>
        <dbReference type="ChEBI" id="CHEBI:29105"/>
        <note>catalytic</note>
    </ligand>
</feature>
<dbReference type="FunFam" id="3.40.140.10:FF:000005">
    <property type="entry name" value="tRNA-specific adenosine deaminase"/>
    <property type="match status" value="1"/>
</dbReference>
<evidence type="ECO:0000259" key="9">
    <source>
        <dbReference type="PROSITE" id="PS51747"/>
    </source>
</evidence>
<comment type="subunit">
    <text evidence="2 8">Homodimer.</text>
</comment>
<dbReference type="Proteomes" id="UP000253628">
    <property type="component" value="Unassembled WGS sequence"/>
</dbReference>
<dbReference type="InterPro" id="IPR016192">
    <property type="entry name" value="APOBEC/CMP_deaminase_Zn-bd"/>
</dbReference>
<sequence>MAAGMPEDMPADPNASGCLGPGAGGAFNDADIAAMRLALALAGKAQAAGEVPVGAVLLDESGQVIGEGFNCTIGSHDPTAHAEIVALREAAEAARNYRLPGASLYVTLEPCAMCMGAMMHARLKRVVYGAHDPKTGACGSVLSLHASKLNHQTDVAGGLLQEECGEHLRAFFRARRLSAKRAKAQPGEPSE</sequence>
<dbReference type="InterPro" id="IPR016193">
    <property type="entry name" value="Cytidine_deaminase-like"/>
</dbReference>
<protein>
    <recommendedName>
        <fullName evidence="8">tRNA-specific adenosine deaminase</fullName>
        <ecNumber evidence="8">3.5.4.33</ecNumber>
    </recommendedName>
</protein>